<dbReference type="EMBL" id="CAJFCJ010000029">
    <property type="protein sequence ID" value="CAD5125892.1"/>
    <property type="molecule type" value="Genomic_DNA"/>
</dbReference>
<feature type="region of interest" description="Disordered" evidence="1">
    <location>
        <begin position="14"/>
        <end position="33"/>
    </location>
</feature>
<feature type="region of interest" description="Disordered" evidence="1">
    <location>
        <begin position="39"/>
        <end position="139"/>
    </location>
</feature>
<protein>
    <submittedName>
        <fullName evidence="2">Uncharacterized protein</fullName>
    </submittedName>
</protein>
<gene>
    <name evidence="2" type="ORF">DGYR_LOCUS13194</name>
</gene>
<sequence length="254" mass="26905">MKIRYYYKKVLNPLTSQSRADTSAEQRFSGLPGVPVAVAERVSLDSSNGSGPTSGVPSDNPHPGGSPAQRRPTARGTMPPTTQMTMGGAVQSNDGSTLSELMDKSPVRRDGEKEDAAKQDAGSLASVPAEDNGLDSGLAEGAAEDEDAGYMANMLCAADVRLASQERLLCLPAARRSFPPRTLFIPPADPVCVCVCVPVSDNLSNSPISVPVTSTPVSRPDKVDTMDREFREGTFNAPSTAEYYSLTCSQHCLH</sequence>
<comment type="caution">
    <text evidence="2">The sequence shown here is derived from an EMBL/GenBank/DDBJ whole genome shotgun (WGS) entry which is preliminary data.</text>
</comment>
<dbReference type="AlphaFoldDB" id="A0A7I8WCQ4"/>
<evidence type="ECO:0000313" key="3">
    <source>
        <dbReference type="Proteomes" id="UP000549394"/>
    </source>
</evidence>
<feature type="compositionally biased region" description="Polar residues" evidence="1">
    <location>
        <begin position="44"/>
        <end position="57"/>
    </location>
</feature>
<reference evidence="2 3" key="1">
    <citation type="submission" date="2020-08" db="EMBL/GenBank/DDBJ databases">
        <authorList>
            <person name="Hejnol A."/>
        </authorList>
    </citation>
    <scope>NUCLEOTIDE SEQUENCE [LARGE SCALE GENOMIC DNA]</scope>
</reference>
<feature type="compositionally biased region" description="Polar residues" evidence="1">
    <location>
        <begin position="90"/>
        <end position="99"/>
    </location>
</feature>
<proteinExistence type="predicted"/>
<feature type="compositionally biased region" description="Polar residues" evidence="1">
    <location>
        <begin position="14"/>
        <end position="26"/>
    </location>
</feature>
<evidence type="ECO:0000256" key="1">
    <source>
        <dbReference type="SAM" id="MobiDB-lite"/>
    </source>
</evidence>
<evidence type="ECO:0000313" key="2">
    <source>
        <dbReference type="EMBL" id="CAD5125892.1"/>
    </source>
</evidence>
<keyword evidence="3" id="KW-1185">Reference proteome</keyword>
<organism evidence="2 3">
    <name type="scientific">Dimorphilus gyrociliatus</name>
    <dbReference type="NCBI Taxonomy" id="2664684"/>
    <lineage>
        <taxon>Eukaryota</taxon>
        <taxon>Metazoa</taxon>
        <taxon>Spiralia</taxon>
        <taxon>Lophotrochozoa</taxon>
        <taxon>Annelida</taxon>
        <taxon>Polychaeta</taxon>
        <taxon>Polychaeta incertae sedis</taxon>
        <taxon>Dinophilidae</taxon>
        <taxon>Dimorphilus</taxon>
    </lineage>
</organism>
<dbReference type="Proteomes" id="UP000549394">
    <property type="component" value="Unassembled WGS sequence"/>
</dbReference>
<accession>A0A7I8WCQ4</accession>
<feature type="compositionally biased region" description="Basic and acidic residues" evidence="1">
    <location>
        <begin position="101"/>
        <end position="118"/>
    </location>
</feature>
<name>A0A7I8WCQ4_9ANNE</name>
<feature type="compositionally biased region" description="Low complexity" evidence="1">
    <location>
        <begin position="76"/>
        <end position="88"/>
    </location>
</feature>